<reference evidence="1" key="1">
    <citation type="submission" date="2022-07" db="EMBL/GenBank/DDBJ databases">
        <title>Genome Sequence of Phlebia brevispora.</title>
        <authorList>
            <person name="Buettner E."/>
        </authorList>
    </citation>
    <scope>NUCLEOTIDE SEQUENCE</scope>
    <source>
        <strain evidence="1">MPL23</strain>
    </source>
</reference>
<comment type="caution">
    <text evidence="1">The sequence shown here is derived from an EMBL/GenBank/DDBJ whole genome shotgun (WGS) entry which is preliminary data.</text>
</comment>
<gene>
    <name evidence="1" type="ORF">NM688_g8576</name>
</gene>
<dbReference type="Proteomes" id="UP001148662">
    <property type="component" value="Unassembled WGS sequence"/>
</dbReference>
<evidence type="ECO:0000313" key="2">
    <source>
        <dbReference type="Proteomes" id="UP001148662"/>
    </source>
</evidence>
<dbReference type="EMBL" id="JANHOG010002347">
    <property type="protein sequence ID" value="KAJ3524367.1"/>
    <property type="molecule type" value="Genomic_DNA"/>
</dbReference>
<organism evidence="1 2">
    <name type="scientific">Phlebia brevispora</name>
    <dbReference type="NCBI Taxonomy" id="194682"/>
    <lineage>
        <taxon>Eukaryota</taxon>
        <taxon>Fungi</taxon>
        <taxon>Dikarya</taxon>
        <taxon>Basidiomycota</taxon>
        <taxon>Agaricomycotina</taxon>
        <taxon>Agaricomycetes</taxon>
        <taxon>Polyporales</taxon>
        <taxon>Meruliaceae</taxon>
        <taxon>Phlebia</taxon>
    </lineage>
</organism>
<evidence type="ECO:0000313" key="1">
    <source>
        <dbReference type="EMBL" id="KAJ3524367.1"/>
    </source>
</evidence>
<proteinExistence type="predicted"/>
<keyword evidence="2" id="KW-1185">Reference proteome</keyword>
<accession>A0ACC1RQE7</accession>
<name>A0ACC1RQE7_9APHY</name>
<protein>
    <submittedName>
        <fullName evidence="1">Uncharacterized protein</fullName>
    </submittedName>
</protein>
<sequence length="90" mass="10204">MPPIEDSMQMRIPVHRSRATFQELSLTYAQLADYPTPYDVLGLAVGASYSSAKQLENLAADAECRFEARKVRDAMELYHNHFTRDITAPD</sequence>